<organism evidence="5 6">
    <name type="scientific">Lithohypha guttulata</name>
    <dbReference type="NCBI Taxonomy" id="1690604"/>
    <lineage>
        <taxon>Eukaryota</taxon>
        <taxon>Fungi</taxon>
        <taxon>Dikarya</taxon>
        <taxon>Ascomycota</taxon>
        <taxon>Pezizomycotina</taxon>
        <taxon>Eurotiomycetes</taxon>
        <taxon>Chaetothyriomycetidae</taxon>
        <taxon>Chaetothyriales</taxon>
        <taxon>Trichomeriaceae</taxon>
        <taxon>Lithohypha</taxon>
    </lineage>
</organism>
<feature type="region of interest" description="Disordered" evidence="4">
    <location>
        <begin position="26"/>
        <end position="96"/>
    </location>
</feature>
<sequence length="304" mass="34042">MALSPIYEEKVPMLHSQPVEYDDVDIDIEDSSSDTTRVDTSPFYSKSSRPPSRTTIVHNPNMVPLERHHPPPNHHDHAPPPPAYPSTTRPDHYDETSPILQGLTVETGDDINGLYKTTSHTYNHLTPDPTTYIPNMTHNANRAEIRRNRDPLMPLGSGSLSIPSHASYPLLGAPITDDPLRTGVGPIYEASWTHSLHCLYHLVDSYHQLLLLASPLLPPYPEYNASFSHTPNPTHYAHCTEYLRTSILCNLDMTLEGSASTESEKATGQAHVCRDRAEVVRWIEERRADDRRDIVGPDAIPVEV</sequence>
<keyword evidence="2" id="KW-0560">Oxidoreductase</keyword>
<comment type="caution">
    <text evidence="5">The sequence shown here is derived from an EMBL/GenBank/DDBJ whole genome shotgun (WGS) entry which is preliminary data.</text>
</comment>
<protein>
    <submittedName>
        <fullName evidence="5">Uncharacterized protein</fullName>
    </submittedName>
</protein>
<feature type="compositionally biased region" description="Polar residues" evidence="4">
    <location>
        <begin position="42"/>
        <end position="58"/>
    </location>
</feature>
<comment type="pathway">
    <text evidence="1">Mycotoxin biosynthesis.</text>
</comment>
<dbReference type="PANTHER" id="PTHR33365">
    <property type="entry name" value="YALI0B05434P"/>
    <property type="match status" value="1"/>
</dbReference>
<comment type="similarity">
    <text evidence="3">Belongs to the ustYa family.</text>
</comment>
<evidence type="ECO:0000256" key="2">
    <source>
        <dbReference type="ARBA" id="ARBA00023002"/>
    </source>
</evidence>
<keyword evidence="6" id="KW-1185">Reference proteome</keyword>
<evidence type="ECO:0000256" key="1">
    <source>
        <dbReference type="ARBA" id="ARBA00004685"/>
    </source>
</evidence>
<dbReference type="EMBL" id="JAVRRG010000040">
    <property type="protein sequence ID" value="KAK5093729.1"/>
    <property type="molecule type" value="Genomic_DNA"/>
</dbReference>
<proteinExistence type="inferred from homology"/>
<name>A0ABR0KD56_9EURO</name>
<dbReference type="InterPro" id="IPR021765">
    <property type="entry name" value="UstYa-like"/>
</dbReference>
<evidence type="ECO:0000313" key="5">
    <source>
        <dbReference type="EMBL" id="KAK5093729.1"/>
    </source>
</evidence>
<evidence type="ECO:0000256" key="4">
    <source>
        <dbReference type="SAM" id="MobiDB-lite"/>
    </source>
</evidence>
<dbReference type="PANTHER" id="PTHR33365:SF11">
    <property type="entry name" value="TAT PATHWAY SIGNAL SEQUENCE"/>
    <property type="match status" value="1"/>
</dbReference>
<gene>
    <name evidence="5" type="ORF">LTR24_004111</name>
</gene>
<evidence type="ECO:0000313" key="6">
    <source>
        <dbReference type="Proteomes" id="UP001345013"/>
    </source>
</evidence>
<evidence type="ECO:0000256" key="3">
    <source>
        <dbReference type="ARBA" id="ARBA00035112"/>
    </source>
</evidence>
<dbReference type="Proteomes" id="UP001345013">
    <property type="component" value="Unassembled WGS sequence"/>
</dbReference>
<accession>A0ABR0KD56</accession>
<dbReference type="Pfam" id="PF11807">
    <property type="entry name" value="UstYa"/>
    <property type="match status" value="1"/>
</dbReference>
<feature type="compositionally biased region" description="Basic and acidic residues" evidence="4">
    <location>
        <begin position="65"/>
        <end position="78"/>
    </location>
</feature>
<reference evidence="5 6" key="1">
    <citation type="submission" date="2023-08" db="EMBL/GenBank/DDBJ databases">
        <title>Black Yeasts Isolated from many extreme environments.</title>
        <authorList>
            <person name="Coleine C."/>
            <person name="Stajich J.E."/>
            <person name="Selbmann L."/>
        </authorList>
    </citation>
    <scope>NUCLEOTIDE SEQUENCE [LARGE SCALE GENOMIC DNA]</scope>
    <source>
        <strain evidence="5 6">CCFEE 5885</strain>
    </source>
</reference>